<name>A0A1C4DTL2_BACCE</name>
<evidence type="ECO:0000313" key="2">
    <source>
        <dbReference type="Proteomes" id="UP000186535"/>
    </source>
</evidence>
<organism evidence="1 2">
    <name type="scientific">Bacillus cereus</name>
    <dbReference type="NCBI Taxonomy" id="1396"/>
    <lineage>
        <taxon>Bacteria</taxon>
        <taxon>Bacillati</taxon>
        <taxon>Bacillota</taxon>
        <taxon>Bacilli</taxon>
        <taxon>Bacillales</taxon>
        <taxon>Bacillaceae</taxon>
        <taxon>Bacillus</taxon>
        <taxon>Bacillus cereus group</taxon>
    </lineage>
</organism>
<dbReference type="AlphaFoldDB" id="A0A1C4DTL2"/>
<accession>A0A1C4DTL2</accession>
<gene>
    <name evidence="1" type="ORF">BJR07_29960</name>
</gene>
<proteinExistence type="predicted"/>
<dbReference type="Proteomes" id="UP000186535">
    <property type="component" value="Unassembled WGS sequence"/>
</dbReference>
<sequence>MKADFINILDAMRAIKNGLKTMQAWDDIYLVINEEDSVYAVCDDPAKFVEDCWDSWGAGNDPAAYANEFKIYQYQHVNRVSDVSKNGFYKSVKFTNGKINYARKEIQVNGAYVVNFWVQYKLGGI</sequence>
<protein>
    <submittedName>
        <fullName evidence="1">Uncharacterized protein</fullName>
    </submittedName>
</protein>
<dbReference type="EMBL" id="MPON01000037">
    <property type="protein sequence ID" value="OKA30495.1"/>
    <property type="molecule type" value="Genomic_DNA"/>
</dbReference>
<comment type="caution">
    <text evidence="1">The sequence shown here is derived from an EMBL/GenBank/DDBJ whole genome shotgun (WGS) entry which is preliminary data.</text>
</comment>
<evidence type="ECO:0000313" key="1">
    <source>
        <dbReference type="EMBL" id="OKA30495.1"/>
    </source>
</evidence>
<reference evidence="1 2" key="1">
    <citation type="submission" date="2016-11" db="EMBL/GenBank/DDBJ databases">
        <title>Identification of Bacillus cereus isolated from egg-white.</title>
        <authorList>
            <person name="Soni A."/>
            <person name="Oey I."/>
            <person name="Silcock P."/>
            <person name="Bremer P."/>
        </authorList>
    </citation>
    <scope>NUCLEOTIDE SEQUENCE [LARGE SCALE GENOMIC DNA]</scope>
    <source>
        <strain evidence="1 2">NZAS03</strain>
    </source>
</reference>
<dbReference type="RefSeq" id="WP_073519184.1">
    <property type="nucleotide sequence ID" value="NZ_MPOM01000070.1"/>
</dbReference>